<keyword evidence="9" id="KW-1133">Transmembrane helix</keyword>
<keyword evidence="6" id="KW-0863">Zinc-finger</keyword>
<gene>
    <name evidence="11" type="ORF">NMOB1V02_LOCUS7014</name>
</gene>
<dbReference type="SUPFAM" id="SSF82199">
    <property type="entry name" value="SET domain"/>
    <property type="match status" value="1"/>
</dbReference>
<dbReference type="Proteomes" id="UP000678499">
    <property type="component" value="Unassembled WGS sequence"/>
</dbReference>
<organism evidence="11">
    <name type="scientific">Notodromas monacha</name>
    <dbReference type="NCBI Taxonomy" id="399045"/>
    <lineage>
        <taxon>Eukaryota</taxon>
        <taxon>Metazoa</taxon>
        <taxon>Ecdysozoa</taxon>
        <taxon>Arthropoda</taxon>
        <taxon>Crustacea</taxon>
        <taxon>Oligostraca</taxon>
        <taxon>Ostracoda</taxon>
        <taxon>Podocopa</taxon>
        <taxon>Podocopida</taxon>
        <taxon>Cypridocopina</taxon>
        <taxon>Cypridoidea</taxon>
        <taxon>Cyprididae</taxon>
        <taxon>Notodromas</taxon>
    </lineage>
</organism>
<keyword evidence="7" id="KW-0862">Zinc</keyword>
<evidence type="ECO:0000256" key="1">
    <source>
        <dbReference type="ARBA" id="ARBA00005298"/>
    </source>
</evidence>
<keyword evidence="2" id="KW-0489">Methyltransferase</keyword>
<dbReference type="EMBL" id="CAJPEX010001594">
    <property type="protein sequence ID" value="CAG0919491.1"/>
    <property type="molecule type" value="Genomic_DNA"/>
</dbReference>
<dbReference type="GO" id="GO:0005737">
    <property type="term" value="C:cytoplasm"/>
    <property type="evidence" value="ECO:0007669"/>
    <property type="project" value="TreeGrafter"/>
</dbReference>
<evidence type="ECO:0000313" key="12">
    <source>
        <dbReference type="Proteomes" id="UP000678499"/>
    </source>
</evidence>
<evidence type="ECO:0000256" key="5">
    <source>
        <dbReference type="ARBA" id="ARBA00022723"/>
    </source>
</evidence>
<evidence type="ECO:0000256" key="8">
    <source>
        <dbReference type="SAM" id="MobiDB-lite"/>
    </source>
</evidence>
<keyword evidence="4" id="KW-0949">S-adenosyl-L-methionine</keyword>
<dbReference type="OrthoDB" id="5945798at2759"/>
<proteinExistence type="inferred from homology"/>
<dbReference type="SUPFAM" id="SSF144232">
    <property type="entry name" value="HIT/MYND zinc finger-like"/>
    <property type="match status" value="1"/>
</dbReference>
<dbReference type="GO" id="GO:0008168">
    <property type="term" value="F:methyltransferase activity"/>
    <property type="evidence" value="ECO:0007669"/>
    <property type="project" value="UniProtKB-KW"/>
</dbReference>
<dbReference type="InterPro" id="IPR011990">
    <property type="entry name" value="TPR-like_helical_dom_sf"/>
</dbReference>
<dbReference type="Pfam" id="PF01753">
    <property type="entry name" value="zf-MYND"/>
    <property type="match status" value="1"/>
</dbReference>
<evidence type="ECO:0000259" key="10">
    <source>
        <dbReference type="SMART" id="SM01017"/>
    </source>
</evidence>
<dbReference type="SMART" id="SM01017">
    <property type="entry name" value="Arrestin_C"/>
    <property type="match status" value="1"/>
</dbReference>
<dbReference type="InterPro" id="IPR014752">
    <property type="entry name" value="Arrestin-like_C"/>
</dbReference>
<dbReference type="SUPFAM" id="SSF48452">
    <property type="entry name" value="TPR-like"/>
    <property type="match status" value="1"/>
</dbReference>
<dbReference type="Gene3D" id="2.60.40.640">
    <property type="match status" value="2"/>
</dbReference>
<protein>
    <recommendedName>
        <fullName evidence="10">Arrestin C-terminal-like domain-containing protein</fullName>
    </recommendedName>
</protein>
<keyword evidence="12" id="KW-1185">Reference proteome</keyword>
<name>A0A7R9BSF9_9CRUS</name>
<evidence type="ECO:0000256" key="3">
    <source>
        <dbReference type="ARBA" id="ARBA00022679"/>
    </source>
</evidence>
<dbReference type="InterPro" id="IPR002893">
    <property type="entry name" value="Znf_MYND"/>
</dbReference>
<dbReference type="SUPFAM" id="SSF81296">
    <property type="entry name" value="E set domains"/>
    <property type="match status" value="2"/>
</dbReference>
<evidence type="ECO:0000313" key="11">
    <source>
        <dbReference type="EMBL" id="CAD7279339.1"/>
    </source>
</evidence>
<dbReference type="GO" id="GO:0032259">
    <property type="term" value="P:methylation"/>
    <property type="evidence" value="ECO:0007669"/>
    <property type="project" value="UniProtKB-KW"/>
</dbReference>
<dbReference type="InterPro" id="IPR046341">
    <property type="entry name" value="SET_dom_sf"/>
</dbReference>
<dbReference type="InterPro" id="IPR019734">
    <property type="entry name" value="TPR_rpt"/>
</dbReference>
<evidence type="ECO:0000256" key="2">
    <source>
        <dbReference type="ARBA" id="ARBA00022603"/>
    </source>
</evidence>
<feature type="domain" description="Arrestin C-terminal-like" evidence="10">
    <location>
        <begin position="500"/>
        <end position="632"/>
    </location>
</feature>
<evidence type="ECO:0000256" key="9">
    <source>
        <dbReference type="SAM" id="Phobius"/>
    </source>
</evidence>
<dbReference type="InterPro" id="IPR011021">
    <property type="entry name" value="Arrestin-like_N"/>
</dbReference>
<dbReference type="EMBL" id="OA883631">
    <property type="protein sequence ID" value="CAD7279339.1"/>
    <property type="molecule type" value="Genomic_DNA"/>
</dbReference>
<comment type="similarity">
    <text evidence="1">Belongs to the arrestin family.</text>
</comment>
<dbReference type="InterPro" id="IPR011022">
    <property type="entry name" value="Arrestin_C-like"/>
</dbReference>
<keyword evidence="9" id="KW-0812">Transmembrane</keyword>
<dbReference type="GO" id="GO:0008270">
    <property type="term" value="F:zinc ion binding"/>
    <property type="evidence" value="ECO:0007669"/>
    <property type="project" value="UniProtKB-KW"/>
</dbReference>
<dbReference type="InterPro" id="IPR014756">
    <property type="entry name" value="Ig_E-set"/>
</dbReference>
<evidence type="ECO:0000256" key="6">
    <source>
        <dbReference type="ARBA" id="ARBA00022771"/>
    </source>
</evidence>
<dbReference type="PANTHER" id="PTHR46165:SF7">
    <property type="entry name" value="SET AND MYND DOMAIN-CONTAINING PROTEIN 4"/>
    <property type="match status" value="1"/>
</dbReference>
<dbReference type="PANTHER" id="PTHR46165">
    <property type="entry name" value="SET AND MYND DOMAIN-CONTAINING PROTEIN 4"/>
    <property type="match status" value="1"/>
</dbReference>
<accession>A0A7R9BSF9</accession>
<evidence type="ECO:0000256" key="4">
    <source>
        <dbReference type="ARBA" id="ARBA00022691"/>
    </source>
</evidence>
<dbReference type="Pfam" id="PF02752">
    <property type="entry name" value="Arrestin_C"/>
    <property type="match status" value="1"/>
</dbReference>
<dbReference type="SMART" id="SM00028">
    <property type="entry name" value="TPR"/>
    <property type="match status" value="2"/>
</dbReference>
<sequence length="1200" mass="135923">MQKEKSEDVDASLAFAMRNNCLSVQGNFPRVGDYSREFLSVDQATGVSDEVSEVETPPKKRRKARKYKFSKLLGMNAMMEYDRSWIVIMLLCVFGYPVMQGDPVGSFILDPAGVLAEIQASNATLMKLFMHWVFDDVIIPQLKRSLRAANLTRVNLTSIAWSESIPLHEVPWKWGMELKEATVCNIDEFEREDDVLVNIGQFLPEIRATVEGKLRYHDLKVILSFEESESNFSELESFVATGRMNVLVGLKVRGELSLIQFADFVDGNQVEIPAGNVFSLENVEIKEMRLMEVVERKVVLEAMKISLVLTNPKSVESLLQAGDIIQGYVHVQFEDNPKAEELYLRLCGHGELGFTIEAPGTAKSVAETYTGPNLMDPMLPPGVAYATRTSTRRLHRRQTYADHSFHLWSKSQNARVIQLTPFDGAFPFMIQTPIELPPTLKTIYGKISYSLEVVMKRPNYYDVSNRTAIVIEAHVPIHRSYGLSWFDVSETLDLGDWLGTREQVEFVIRIPSRSFVMGESVDLLCRVTNNSRHMLTNGKVLLIQKVTHLADGFRKETNNVLIEVRFVDVPSGVESYEWIQRIVLPSGNPPSFSNLKFSLMEVEYYLEISTTPKAFYAPFEIVIPIEIGTVLVEERHGVSSQPGPMDPVEVPVSIPPQDGPEILRSRPKKSRKSKRDATIQMTLLAEIRADFGSENLLIPIHGLGRDKPPSAVIFLQKSDFGGSSSALTGRDLSRSGYAWADLDLRMRLSDVVVPFFLCFGAMAMNKMKIRAVPLEEFSEFERLVHELLDDFGDRKLVRLLLTFWNLKGDTAKFDFILRLLRNWDVSVISCSKSEDKSTSLRKNANYFAEIGHYAQALPMYNKCLAFAPAESQEILRLAYFNRAVTLFFLGRYRECLVDLERCCALKGTEESVSHVYYWKAKCHMMLENFDLARNNALLAKESSIPAKERTIDNLLRKIEKASSCSPSVEQKYPGILEQPDGSRGDLQRAKRSVCDLQEVHEVIPEISSKLKFCRSAERGRHVVAAENLMPGEVICVEKPVAATLSHLFWDTHCFHCYKLISAPVPCMNCSAVFYCDEDCLKMNCDTHARECKFIGNLGSTQLGNFGFLPLRAALQTDHLGMILSQQGKELYDVIEKSGDKEDSRTLLESYLSCEDVHPYFRMCSLIKHEKAWDSRSSLWSAMLVAYYIRLLEKTGFFANK</sequence>
<dbReference type="Gene3D" id="1.25.40.10">
    <property type="entry name" value="Tetratricopeptide repeat domain"/>
    <property type="match status" value="1"/>
</dbReference>
<dbReference type="InterPro" id="IPR052097">
    <property type="entry name" value="SET-MYND_domain_protein"/>
</dbReference>
<evidence type="ECO:0000256" key="7">
    <source>
        <dbReference type="ARBA" id="ARBA00022833"/>
    </source>
</evidence>
<feature type="transmembrane region" description="Helical" evidence="9">
    <location>
        <begin position="81"/>
        <end position="99"/>
    </location>
</feature>
<dbReference type="AlphaFoldDB" id="A0A7R9BSF9"/>
<dbReference type="GO" id="GO:0005634">
    <property type="term" value="C:nucleus"/>
    <property type="evidence" value="ECO:0007669"/>
    <property type="project" value="TreeGrafter"/>
</dbReference>
<feature type="compositionally biased region" description="Basic residues" evidence="8">
    <location>
        <begin position="665"/>
        <end position="674"/>
    </location>
</feature>
<dbReference type="GO" id="GO:0042826">
    <property type="term" value="F:histone deacetylase binding"/>
    <property type="evidence" value="ECO:0007669"/>
    <property type="project" value="TreeGrafter"/>
</dbReference>
<keyword evidence="5" id="KW-0479">Metal-binding</keyword>
<keyword evidence="3" id="KW-0808">Transferase</keyword>
<reference evidence="11" key="1">
    <citation type="submission" date="2020-11" db="EMBL/GenBank/DDBJ databases">
        <authorList>
            <person name="Tran Van P."/>
        </authorList>
    </citation>
    <scope>NUCLEOTIDE SEQUENCE</scope>
</reference>
<dbReference type="Pfam" id="PF00339">
    <property type="entry name" value="Arrestin_N"/>
    <property type="match status" value="1"/>
</dbReference>
<feature type="region of interest" description="Disordered" evidence="8">
    <location>
        <begin position="638"/>
        <end position="675"/>
    </location>
</feature>
<keyword evidence="9" id="KW-0472">Membrane</keyword>